<evidence type="ECO:0000256" key="4">
    <source>
        <dbReference type="ARBA" id="ARBA00023163"/>
    </source>
</evidence>
<dbReference type="Pfam" id="PF06445">
    <property type="entry name" value="GyrI-like"/>
    <property type="match status" value="1"/>
</dbReference>
<sequence length="282" mass="31850">MTDMPSEHTEGLLRIGEVARLLNLSVGTLRHYEQMGLLEPAYVDPASGYRYYGSRQLSTLNTIGNLRVLDLPLAQIREFVTTRDMDLIQRQLTKQQELIEHRRRELERMSRKIDQRLALLHGALNADLDTISEIEEPELRCATLHERVNPTDAYSLGWHIRQLQQGQHETFAYLGNLGVGIAPERLAAGDFDGYDEVFLLLDDTDDYLGDVETRPAARCLTISFRGTHGQAAPRYKQLLGYMREHNLAPTGPSREIALIDDIISDDPATYVTQITVPVAPAK</sequence>
<dbReference type="InterPro" id="IPR009061">
    <property type="entry name" value="DNA-bd_dom_put_sf"/>
</dbReference>
<proteinExistence type="predicted"/>
<dbReference type="SUPFAM" id="SSF46955">
    <property type="entry name" value="Putative DNA-binding domain"/>
    <property type="match status" value="1"/>
</dbReference>
<dbReference type="PANTHER" id="PTHR30204">
    <property type="entry name" value="REDOX-CYCLING DRUG-SENSING TRANSCRIPTIONAL ACTIVATOR SOXR"/>
    <property type="match status" value="1"/>
</dbReference>
<keyword evidence="1" id="KW-0678">Repressor</keyword>
<protein>
    <submittedName>
        <fullName evidence="6">Multidrug-efflux transporter 1 regulator</fullName>
    </submittedName>
</protein>
<dbReference type="EMBL" id="CZAQ01000041">
    <property type="protein sequence ID" value="CUP34868.1"/>
    <property type="molecule type" value="Genomic_DNA"/>
</dbReference>
<dbReference type="CDD" id="cd01107">
    <property type="entry name" value="HTH_BmrR"/>
    <property type="match status" value="1"/>
</dbReference>
<feature type="domain" description="HTH merR-type" evidence="5">
    <location>
        <begin position="12"/>
        <end position="82"/>
    </location>
</feature>
<reference evidence="6 7" key="1">
    <citation type="submission" date="2015-09" db="EMBL/GenBank/DDBJ databases">
        <authorList>
            <consortium name="Pathogen Informatics"/>
        </authorList>
    </citation>
    <scope>NUCLEOTIDE SEQUENCE [LARGE SCALE GENOMIC DNA]</scope>
    <source>
        <strain evidence="6 7">2789STDY5834902</strain>
    </source>
</reference>
<evidence type="ECO:0000256" key="2">
    <source>
        <dbReference type="ARBA" id="ARBA00023015"/>
    </source>
</evidence>
<dbReference type="PROSITE" id="PS50937">
    <property type="entry name" value="HTH_MERR_2"/>
    <property type="match status" value="1"/>
</dbReference>
<name>A0A174MKQ2_9ACTN</name>
<dbReference type="GO" id="GO:0003677">
    <property type="term" value="F:DNA binding"/>
    <property type="evidence" value="ECO:0007669"/>
    <property type="project" value="UniProtKB-KW"/>
</dbReference>
<keyword evidence="3" id="KW-0238">DNA-binding</keyword>
<evidence type="ECO:0000256" key="3">
    <source>
        <dbReference type="ARBA" id="ARBA00023125"/>
    </source>
</evidence>
<keyword evidence="2" id="KW-0805">Transcription regulation</keyword>
<evidence type="ECO:0000313" key="6">
    <source>
        <dbReference type="EMBL" id="CUP34868.1"/>
    </source>
</evidence>
<dbReference type="PROSITE" id="PS00552">
    <property type="entry name" value="HTH_MERR_1"/>
    <property type="match status" value="1"/>
</dbReference>
<accession>A0A174MKQ2</accession>
<dbReference type="InterPro" id="IPR047057">
    <property type="entry name" value="MerR_fam"/>
</dbReference>
<dbReference type="SUPFAM" id="SSF55136">
    <property type="entry name" value="Probable bacterial effector-binding domain"/>
    <property type="match status" value="1"/>
</dbReference>
<keyword evidence="4" id="KW-0804">Transcription</keyword>
<dbReference type="GO" id="GO:0003700">
    <property type="term" value="F:DNA-binding transcription factor activity"/>
    <property type="evidence" value="ECO:0007669"/>
    <property type="project" value="InterPro"/>
</dbReference>
<dbReference type="Gene3D" id="3.20.80.10">
    <property type="entry name" value="Regulatory factor, effector binding domain"/>
    <property type="match status" value="1"/>
</dbReference>
<dbReference type="InterPro" id="IPR029442">
    <property type="entry name" value="GyrI-like"/>
</dbReference>
<dbReference type="SMART" id="SM00422">
    <property type="entry name" value="HTH_MERR"/>
    <property type="match status" value="1"/>
</dbReference>
<dbReference type="Gene3D" id="1.10.1660.10">
    <property type="match status" value="1"/>
</dbReference>
<evidence type="ECO:0000256" key="1">
    <source>
        <dbReference type="ARBA" id="ARBA00022491"/>
    </source>
</evidence>
<dbReference type="Pfam" id="PF13411">
    <property type="entry name" value="MerR_1"/>
    <property type="match status" value="1"/>
</dbReference>
<dbReference type="InterPro" id="IPR011256">
    <property type="entry name" value="Reg_factor_effector_dom_sf"/>
</dbReference>
<dbReference type="PANTHER" id="PTHR30204:SF69">
    <property type="entry name" value="MERR-FAMILY TRANSCRIPTIONAL REGULATOR"/>
    <property type="match status" value="1"/>
</dbReference>
<evidence type="ECO:0000259" key="5">
    <source>
        <dbReference type="PROSITE" id="PS50937"/>
    </source>
</evidence>
<dbReference type="InterPro" id="IPR000551">
    <property type="entry name" value="MerR-type_HTH_dom"/>
</dbReference>
<dbReference type="AlphaFoldDB" id="A0A174MKQ2"/>
<evidence type="ECO:0000313" key="7">
    <source>
        <dbReference type="Proteomes" id="UP000095454"/>
    </source>
</evidence>
<gene>
    <name evidence="6" type="primary">bmrR_2</name>
    <name evidence="6" type="ORF">ERS852514_01772</name>
</gene>
<dbReference type="Proteomes" id="UP000095454">
    <property type="component" value="Unassembled WGS sequence"/>
</dbReference>
<organism evidence="6 7">
    <name type="scientific">Collinsella aerofaciens</name>
    <dbReference type="NCBI Taxonomy" id="74426"/>
    <lineage>
        <taxon>Bacteria</taxon>
        <taxon>Bacillati</taxon>
        <taxon>Actinomycetota</taxon>
        <taxon>Coriobacteriia</taxon>
        <taxon>Coriobacteriales</taxon>
        <taxon>Coriobacteriaceae</taxon>
        <taxon>Collinsella</taxon>
    </lineage>
</organism>